<name>A0A1J0WGU8_9RHOB</name>
<dbReference type="KEGG" id="suam:BOO69_09135"/>
<feature type="domain" description="YjiS-like" evidence="2">
    <location>
        <begin position="33"/>
        <end position="66"/>
    </location>
</feature>
<reference evidence="3 4" key="1">
    <citation type="submission" date="2016-11" db="EMBL/GenBank/DDBJ databases">
        <title>Complete genome sequence of Sulfitobacter sp. AM1-D1, a toxic bacteria associated with marine dinoflagellate Alexandrium minutum in East China Sea.</title>
        <authorList>
            <person name="Yang Q."/>
            <person name="Zhang X."/>
            <person name="Tian X."/>
        </authorList>
    </citation>
    <scope>NUCLEOTIDE SEQUENCE [LARGE SCALE GENOMIC DNA]</scope>
    <source>
        <strain evidence="3 4">AM1-D1</strain>
    </source>
</reference>
<evidence type="ECO:0000313" key="4">
    <source>
        <dbReference type="Proteomes" id="UP000181897"/>
    </source>
</evidence>
<feature type="transmembrane region" description="Helical" evidence="1">
    <location>
        <begin position="22"/>
        <end position="39"/>
    </location>
</feature>
<dbReference type="EMBL" id="CP018076">
    <property type="protein sequence ID" value="APE43556.1"/>
    <property type="molecule type" value="Genomic_DNA"/>
</dbReference>
<dbReference type="AlphaFoldDB" id="A0A1J0WGU8"/>
<dbReference type="OrthoDB" id="8005167at2"/>
<keyword evidence="4" id="KW-1185">Reference proteome</keyword>
<keyword evidence="1" id="KW-0472">Membrane</keyword>
<dbReference type="InterPro" id="IPR009506">
    <property type="entry name" value="YjiS-like"/>
</dbReference>
<dbReference type="RefSeq" id="WP_071971888.1">
    <property type="nucleotide sequence ID" value="NZ_CP018076.1"/>
</dbReference>
<dbReference type="Proteomes" id="UP000181897">
    <property type="component" value="Chromosome"/>
</dbReference>
<dbReference type="Pfam" id="PF06568">
    <property type="entry name" value="YjiS-like"/>
    <property type="match status" value="1"/>
</dbReference>
<keyword evidence="1" id="KW-1133">Transmembrane helix</keyword>
<evidence type="ECO:0000256" key="1">
    <source>
        <dbReference type="SAM" id="Phobius"/>
    </source>
</evidence>
<sequence length="76" mass="8416">MAQTRQMTPDALSLLAQPGTPIAAKLAVAFAVRVTVWATRRRTRLALSRLEPWQLTDVGLTPGQAEIEASRVFWRA</sequence>
<evidence type="ECO:0000313" key="3">
    <source>
        <dbReference type="EMBL" id="APE43556.1"/>
    </source>
</evidence>
<evidence type="ECO:0000259" key="2">
    <source>
        <dbReference type="Pfam" id="PF06568"/>
    </source>
</evidence>
<dbReference type="STRING" id="1917485.BOO69_09135"/>
<organism evidence="3 4">
    <name type="scientific">Sulfitobacter alexandrii</name>
    <dbReference type="NCBI Taxonomy" id="1917485"/>
    <lineage>
        <taxon>Bacteria</taxon>
        <taxon>Pseudomonadati</taxon>
        <taxon>Pseudomonadota</taxon>
        <taxon>Alphaproteobacteria</taxon>
        <taxon>Rhodobacterales</taxon>
        <taxon>Roseobacteraceae</taxon>
        <taxon>Sulfitobacter</taxon>
    </lineage>
</organism>
<accession>A0A1J0WGU8</accession>
<proteinExistence type="predicted"/>
<keyword evidence="1" id="KW-0812">Transmembrane</keyword>
<gene>
    <name evidence="3" type="ORF">BOO69_09135</name>
</gene>
<protein>
    <recommendedName>
        <fullName evidence="2">YjiS-like domain-containing protein</fullName>
    </recommendedName>
</protein>